<organism evidence="1 2">
    <name type="scientific">Streptomyces evansiae</name>
    <dbReference type="NCBI Taxonomy" id="3075535"/>
    <lineage>
        <taxon>Bacteria</taxon>
        <taxon>Bacillati</taxon>
        <taxon>Actinomycetota</taxon>
        <taxon>Actinomycetes</taxon>
        <taxon>Kitasatosporales</taxon>
        <taxon>Streptomycetaceae</taxon>
        <taxon>Streptomyces</taxon>
    </lineage>
</organism>
<name>A0ABU2R0Q8_9ACTN</name>
<accession>A0ABU2R0Q8</accession>
<dbReference type="Proteomes" id="UP001183610">
    <property type="component" value="Unassembled WGS sequence"/>
</dbReference>
<protein>
    <submittedName>
        <fullName evidence="1">Uncharacterized protein</fullName>
    </submittedName>
</protein>
<gene>
    <name evidence="1" type="ORF">RM698_12630</name>
</gene>
<sequence length="84" mass="9358">MCVTIALSPITDSYRPWDYRTRTITLPDTLPAEHRLRVVRAVLAELAVPQTESGARCWCGAAVELPRIPQRTRRTTGMVISHGA</sequence>
<comment type="caution">
    <text evidence="1">The sequence shown here is derived from an EMBL/GenBank/DDBJ whole genome shotgun (WGS) entry which is preliminary data.</text>
</comment>
<proteinExistence type="predicted"/>
<reference evidence="2" key="1">
    <citation type="submission" date="2023-07" db="EMBL/GenBank/DDBJ databases">
        <title>30 novel species of actinomycetes from the DSMZ collection.</title>
        <authorList>
            <person name="Nouioui I."/>
        </authorList>
    </citation>
    <scope>NUCLEOTIDE SEQUENCE [LARGE SCALE GENOMIC DNA]</scope>
    <source>
        <strain evidence="2">DSM 41979</strain>
    </source>
</reference>
<evidence type="ECO:0000313" key="1">
    <source>
        <dbReference type="EMBL" id="MDT0409893.1"/>
    </source>
</evidence>
<dbReference type="RefSeq" id="WP_010264281.1">
    <property type="nucleotide sequence ID" value="NZ_JAVRET010000024.1"/>
</dbReference>
<dbReference type="EMBL" id="JAVRET010000024">
    <property type="protein sequence ID" value="MDT0409893.1"/>
    <property type="molecule type" value="Genomic_DNA"/>
</dbReference>
<keyword evidence="2" id="KW-1185">Reference proteome</keyword>
<evidence type="ECO:0000313" key="2">
    <source>
        <dbReference type="Proteomes" id="UP001183610"/>
    </source>
</evidence>